<reference evidence="2 3" key="1">
    <citation type="submission" date="2020-04" db="EMBL/GenBank/DDBJ databases">
        <title>Pseudoalteromonas caenipelagi sp. nov., isolated from a tidal flat.</title>
        <authorList>
            <person name="Park S."/>
            <person name="Yoon J.-H."/>
        </authorList>
    </citation>
    <scope>NUCLEOTIDE SEQUENCE [LARGE SCALE GENOMIC DNA]</scope>
    <source>
        <strain evidence="2 3">JBTF-M23</strain>
    </source>
</reference>
<organism evidence="2 3">
    <name type="scientific">Pseudoalteromonas caenipelagi</name>
    <dbReference type="NCBI Taxonomy" id="2726988"/>
    <lineage>
        <taxon>Bacteria</taxon>
        <taxon>Pseudomonadati</taxon>
        <taxon>Pseudomonadota</taxon>
        <taxon>Gammaproteobacteria</taxon>
        <taxon>Alteromonadales</taxon>
        <taxon>Pseudoalteromonadaceae</taxon>
        <taxon>Pseudoalteromonas</taxon>
    </lineage>
</organism>
<dbReference type="AlphaFoldDB" id="A0A849VAG9"/>
<gene>
    <name evidence="2" type="ORF">HG263_05210</name>
</gene>
<comment type="caution">
    <text evidence="2">The sequence shown here is derived from an EMBL/GenBank/DDBJ whole genome shotgun (WGS) entry which is preliminary data.</text>
</comment>
<dbReference type="RefSeq" id="WP_171625017.1">
    <property type="nucleotide sequence ID" value="NZ_JABBPG010000002.1"/>
</dbReference>
<evidence type="ECO:0000256" key="1">
    <source>
        <dbReference type="SAM" id="Phobius"/>
    </source>
</evidence>
<keyword evidence="1" id="KW-0472">Membrane</keyword>
<dbReference type="Proteomes" id="UP000586305">
    <property type="component" value="Unassembled WGS sequence"/>
</dbReference>
<evidence type="ECO:0000313" key="3">
    <source>
        <dbReference type="Proteomes" id="UP000586305"/>
    </source>
</evidence>
<accession>A0A849VAG9</accession>
<protein>
    <submittedName>
        <fullName evidence="2">Uncharacterized protein</fullName>
    </submittedName>
</protein>
<feature type="transmembrane region" description="Helical" evidence="1">
    <location>
        <begin position="6"/>
        <end position="32"/>
    </location>
</feature>
<keyword evidence="3" id="KW-1185">Reference proteome</keyword>
<evidence type="ECO:0000313" key="2">
    <source>
        <dbReference type="EMBL" id="NOU49935.1"/>
    </source>
</evidence>
<dbReference type="EMBL" id="JABBPG010000002">
    <property type="protein sequence ID" value="NOU49935.1"/>
    <property type="molecule type" value="Genomic_DNA"/>
</dbReference>
<keyword evidence="1" id="KW-1133">Transmembrane helix</keyword>
<keyword evidence="1" id="KW-0812">Transmembrane</keyword>
<proteinExistence type="predicted"/>
<name>A0A849VAG9_9GAMM</name>
<sequence length="58" mass="6521">MDKKATVISATVISATVISFSLAFAITFILTMSRVYQVQSKRTHTRRLIFTNHFAAKT</sequence>